<dbReference type="InParanoid" id="L0A7N8"/>
<evidence type="ECO:0000313" key="3">
    <source>
        <dbReference type="EMBL" id="AFZ69836.1"/>
    </source>
</evidence>
<keyword evidence="1" id="KW-1133">Transmembrane helix</keyword>
<dbReference type="STRING" id="1056495.Calag_0044"/>
<protein>
    <submittedName>
        <fullName evidence="3">Arabinose efflux permease family protein</fullName>
    </submittedName>
</protein>
<reference evidence="4" key="1">
    <citation type="submission" date="2012-03" db="EMBL/GenBank/DDBJ databases">
        <title>Complete genome of Caldisphaera lagunensis DSM 15908.</title>
        <authorList>
            <person name="Lucas S."/>
            <person name="Copeland A."/>
            <person name="Lapidus A."/>
            <person name="Glavina del Rio T."/>
            <person name="Dalin E."/>
            <person name="Tice H."/>
            <person name="Bruce D."/>
            <person name="Goodwin L."/>
            <person name="Pitluck S."/>
            <person name="Peters L."/>
            <person name="Mikhailova N."/>
            <person name="Teshima H."/>
            <person name="Kyrpides N."/>
            <person name="Mavromatis K."/>
            <person name="Ivanova N."/>
            <person name="Brettin T."/>
            <person name="Detter J.C."/>
            <person name="Han C."/>
            <person name="Larimer F."/>
            <person name="Land M."/>
            <person name="Hauser L."/>
            <person name="Markowitz V."/>
            <person name="Cheng J.-F."/>
            <person name="Hugenholtz P."/>
            <person name="Woyke T."/>
            <person name="Wu D."/>
            <person name="Spring S."/>
            <person name="Schroeder M."/>
            <person name="Brambilla E."/>
            <person name="Klenk H.-P."/>
            <person name="Eisen J.A."/>
        </authorList>
    </citation>
    <scope>NUCLEOTIDE SEQUENCE [LARGE SCALE GENOMIC DNA]</scope>
    <source>
        <strain evidence="4">DSM 15908 / JCM 11604 / IC-154</strain>
    </source>
</reference>
<feature type="domain" description="Major facilitator superfamily (MFS) profile" evidence="2">
    <location>
        <begin position="7"/>
        <end position="383"/>
    </location>
</feature>
<dbReference type="PANTHER" id="PTHR23520:SF5">
    <property type="entry name" value="TRANSPORTER, PUTATIVE (AFU_ORTHOLOGUE AFUA_3G04000)-RELATED"/>
    <property type="match status" value="1"/>
</dbReference>
<feature type="transmembrane region" description="Helical" evidence="1">
    <location>
        <begin position="356"/>
        <end position="375"/>
    </location>
</feature>
<evidence type="ECO:0000313" key="4">
    <source>
        <dbReference type="Proteomes" id="UP000010469"/>
    </source>
</evidence>
<dbReference type="InterPro" id="IPR011701">
    <property type="entry name" value="MFS"/>
</dbReference>
<dbReference type="PANTHER" id="PTHR23520">
    <property type="entry name" value="TRANSPORTER, PUTATIVE (AFU_ORTHOLOGUE AFUA_3G04000)-RELATED"/>
    <property type="match status" value="1"/>
</dbReference>
<keyword evidence="4" id="KW-1185">Reference proteome</keyword>
<feature type="transmembrane region" description="Helical" evidence="1">
    <location>
        <begin position="170"/>
        <end position="187"/>
    </location>
</feature>
<dbReference type="Gene3D" id="1.20.1250.20">
    <property type="entry name" value="MFS general substrate transporter like domains"/>
    <property type="match status" value="1"/>
</dbReference>
<dbReference type="AlphaFoldDB" id="L0A7N8"/>
<sequence length="391" mass="42446">MSNTRNSLNYLAIIRIMRSVSAGIISIVYPYIAIKMLHFNLSTLGLVYALAALFTALFSIAFGYLADFIGRKLSLLFSSLVLTISILILLIKINFITAVIAAILGGISNTGAMAGGGIGGAVAPVQNALIADFTTRKNRTTLISLMAFFGNIAAAGGTLLGGIFSYRIELELATIISIIPLIFVYFIESQHIRAKSIKMKSGNVTLKFSITGILNGLTSGLVTPFLIPIFIVLYDVSRSYMSIYTTIASLIATFSMLLAPKIDKALGFLRSIYITRGLTIPLILIFPFIRILPVSLGIYIIFPALRVIAIPIQQSAMLSMVPPEERGRISGLNQGSRLGFSSIGTFIASPFMDISLIYLPFVSYSVFMALNIYLYKRFFGGKNGSQAFQAE</sequence>
<evidence type="ECO:0000256" key="1">
    <source>
        <dbReference type="SAM" id="Phobius"/>
    </source>
</evidence>
<dbReference type="eggNOG" id="arCOG00132">
    <property type="taxonomic scope" value="Archaea"/>
</dbReference>
<evidence type="ECO:0000259" key="2">
    <source>
        <dbReference type="PROSITE" id="PS50850"/>
    </source>
</evidence>
<dbReference type="KEGG" id="clg:Calag_0044"/>
<feature type="transmembrane region" description="Helical" evidence="1">
    <location>
        <begin position="12"/>
        <end position="34"/>
    </location>
</feature>
<accession>L0A7N8</accession>
<keyword evidence="1" id="KW-0812">Transmembrane</keyword>
<dbReference type="PROSITE" id="PS50850">
    <property type="entry name" value="MFS"/>
    <property type="match status" value="1"/>
</dbReference>
<dbReference type="InterPro" id="IPR036259">
    <property type="entry name" value="MFS_trans_sf"/>
</dbReference>
<keyword evidence="1" id="KW-0472">Membrane</keyword>
<feature type="transmembrane region" description="Helical" evidence="1">
    <location>
        <begin position="208"/>
        <end position="234"/>
    </location>
</feature>
<feature type="transmembrane region" description="Helical" evidence="1">
    <location>
        <begin position="110"/>
        <end position="130"/>
    </location>
</feature>
<dbReference type="GO" id="GO:0022857">
    <property type="term" value="F:transmembrane transporter activity"/>
    <property type="evidence" value="ECO:0007669"/>
    <property type="project" value="InterPro"/>
</dbReference>
<proteinExistence type="predicted"/>
<feature type="transmembrane region" description="Helical" evidence="1">
    <location>
        <begin position="73"/>
        <end position="104"/>
    </location>
</feature>
<dbReference type="HOGENOM" id="CLU_025894_3_1_2"/>
<dbReference type="SUPFAM" id="SSF103473">
    <property type="entry name" value="MFS general substrate transporter"/>
    <property type="match status" value="1"/>
</dbReference>
<dbReference type="InterPro" id="IPR020846">
    <property type="entry name" value="MFS_dom"/>
</dbReference>
<feature type="transmembrane region" description="Helical" evidence="1">
    <location>
        <begin position="142"/>
        <end position="164"/>
    </location>
</feature>
<organism evidence="3 4">
    <name type="scientific">Caldisphaera lagunensis (strain DSM 15908 / JCM 11604 / ANMR 0165 / IC-154)</name>
    <dbReference type="NCBI Taxonomy" id="1056495"/>
    <lineage>
        <taxon>Archaea</taxon>
        <taxon>Thermoproteota</taxon>
        <taxon>Thermoprotei</taxon>
        <taxon>Acidilobales</taxon>
        <taxon>Caldisphaeraceae</taxon>
        <taxon>Caldisphaera</taxon>
    </lineage>
</organism>
<dbReference type="EMBL" id="CP003378">
    <property type="protein sequence ID" value="AFZ69836.1"/>
    <property type="molecule type" value="Genomic_DNA"/>
</dbReference>
<dbReference type="Pfam" id="PF07690">
    <property type="entry name" value="MFS_1"/>
    <property type="match status" value="1"/>
</dbReference>
<gene>
    <name evidence="3" type="ordered locus">Calag_0044</name>
</gene>
<dbReference type="OrthoDB" id="28454at2157"/>
<feature type="transmembrane region" description="Helical" evidence="1">
    <location>
        <begin position="240"/>
        <end position="259"/>
    </location>
</feature>
<dbReference type="Proteomes" id="UP000010469">
    <property type="component" value="Chromosome"/>
</dbReference>
<feature type="transmembrane region" description="Helical" evidence="1">
    <location>
        <begin position="46"/>
        <end position="66"/>
    </location>
</feature>
<dbReference type="RefSeq" id="WP_015231734.1">
    <property type="nucleotide sequence ID" value="NC_019791.1"/>
</dbReference>
<feature type="transmembrane region" description="Helical" evidence="1">
    <location>
        <begin position="280"/>
        <end position="302"/>
    </location>
</feature>
<dbReference type="GeneID" id="14211304"/>
<name>L0A7N8_CALLD</name>